<keyword evidence="4" id="KW-1185">Reference proteome</keyword>
<dbReference type="InterPro" id="IPR007969">
    <property type="entry name" value="DUF732"/>
</dbReference>
<dbReference type="RefSeq" id="WP_083151475.1">
    <property type="nucleotide sequence ID" value="NZ_AP022560.1"/>
</dbReference>
<accession>A0AAD1HBS6</accession>
<name>A0AAD1HBS6_9MYCO</name>
<evidence type="ECO:0000256" key="1">
    <source>
        <dbReference type="SAM" id="SignalP"/>
    </source>
</evidence>
<gene>
    <name evidence="3" type="ORF">MMOR_34630</name>
</gene>
<dbReference type="KEGG" id="mmor:MMOR_34630"/>
<feature type="chain" id="PRO_5041985096" description="DUF732 domain-containing protein" evidence="1">
    <location>
        <begin position="20"/>
        <end position="93"/>
    </location>
</feature>
<evidence type="ECO:0000313" key="3">
    <source>
        <dbReference type="EMBL" id="BBX02527.1"/>
    </source>
</evidence>
<dbReference type="EMBL" id="AP022560">
    <property type="protein sequence ID" value="BBX02527.1"/>
    <property type="molecule type" value="Genomic_DNA"/>
</dbReference>
<feature type="domain" description="DUF732" evidence="2">
    <location>
        <begin position="26"/>
        <end position="90"/>
    </location>
</feature>
<keyword evidence="1" id="KW-0732">Signal</keyword>
<organism evidence="3 4">
    <name type="scientific">Mycolicibacterium moriokaense</name>
    <dbReference type="NCBI Taxonomy" id="39691"/>
    <lineage>
        <taxon>Bacteria</taxon>
        <taxon>Bacillati</taxon>
        <taxon>Actinomycetota</taxon>
        <taxon>Actinomycetes</taxon>
        <taxon>Mycobacteriales</taxon>
        <taxon>Mycobacteriaceae</taxon>
        <taxon>Mycolicibacterium</taxon>
    </lineage>
</organism>
<dbReference type="Pfam" id="PF05305">
    <property type="entry name" value="DUF732"/>
    <property type="match status" value="1"/>
</dbReference>
<evidence type="ECO:0000259" key="2">
    <source>
        <dbReference type="Pfam" id="PF05305"/>
    </source>
</evidence>
<dbReference type="AlphaFoldDB" id="A0AAD1HBS6"/>
<feature type="signal peptide" evidence="1">
    <location>
        <begin position="1"/>
        <end position="19"/>
    </location>
</feature>
<proteinExistence type="predicted"/>
<protein>
    <recommendedName>
        <fullName evidence="2">DUF732 domain-containing protein</fullName>
    </recommendedName>
</protein>
<evidence type="ECO:0000313" key="4">
    <source>
        <dbReference type="Proteomes" id="UP000466681"/>
    </source>
</evidence>
<dbReference type="Proteomes" id="UP000466681">
    <property type="component" value="Chromosome"/>
</dbReference>
<reference evidence="3 4" key="1">
    <citation type="journal article" date="2019" name="Emerg. Microbes Infect.">
        <title>Comprehensive subspecies identification of 175 nontuberculous mycobacteria species based on 7547 genomic profiles.</title>
        <authorList>
            <person name="Matsumoto Y."/>
            <person name="Kinjo T."/>
            <person name="Motooka D."/>
            <person name="Nabeya D."/>
            <person name="Jung N."/>
            <person name="Uechi K."/>
            <person name="Horii T."/>
            <person name="Iida T."/>
            <person name="Fujita J."/>
            <person name="Nakamura S."/>
        </authorList>
    </citation>
    <scope>NUCLEOTIDE SEQUENCE [LARGE SCALE GENOMIC DNA]</scope>
    <source>
        <strain evidence="3 4">JCM 6375</strain>
    </source>
</reference>
<sequence>MKYRVGVPVSVVAAGVALAAPAAASEDEFVETMQTTYAFLTDQQLRSEGAKICSVLRSGTPASDAVVMVRNDLGVSISAAGEIVSAAVVELDC</sequence>